<name>A0A0H5Q122_9ZZZZ</name>
<organism evidence="1">
    <name type="scientific">uncultured prokaryote</name>
    <dbReference type="NCBI Taxonomy" id="198431"/>
    <lineage>
        <taxon>unclassified sequences</taxon>
        <taxon>environmental samples</taxon>
    </lineage>
</organism>
<evidence type="ECO:0000313" key="1">
    <source>
        <dbReference type="EMBL" id="CRY95553.1"/>
    </source>
</evidence>
<proteinExistence type="predicted"/>
<reference evidence="1" key="2">
    <citation type="submission" date="2015-07" db="EMBL/GenBank/DDBJ databases">
        <title>Plasmids, circular viruses and viroids from rat gut.</title>
        <authorList>
            <person name="Jorgensen T.J."/>
            <person name="Hansen M.A."/>
            <person name="Xu Z."/>
            <person name="Tabak M.A."/>
            <person name="Sorensen S.J."/>
            <person name="Hansen L.H."/>
        </authorList>
    </citation>
    <scope>NUCLEOTIDE SEQUENCE</scope>
    <source>
        <plasmid evidence="1">pRGRH0663</plasmid>
    </source>
</reference>
<geneLocation type="plasmid" evidence="1">
    <name>pRGRH0663</name>
</geneLocation>
<dbReference type="AlphaFoldDB" id="A0A0H5Q122"/>
<reference evidence="1" key="1">
    <citation type="submission" date="2015-06" db="EMBL/GenBank/DDBJ databases">
        <authorList>
            <person name="Joergensen T."/>
        </authorList>
    </citation>
    <scope>NUCLEOTIDE SEQUENCE</scope>
    <source>
        <plasmid evidence="1">pRGRH0663</plasmid>
    </source>
</reference>
<dbReference type="EMBL" id="LN853286">
    <property type="protein sequence ID" value="CRY95553.1"/>
    <property type="molecule type" value="Genomic_DNA"/>
</dbReference>
<accession>A0A0H5Q122</accession>
<sequence length="99" mass="10803">MNTKKTKASGRVTKSADTWTVRGVSPETRAAVKVAARKAGKPIGEWLESTLSKAAIEQASHAHVPAPRIEDALAKIVERLEAIEGRKQPQGFWARLFGR</sequence>
<keyword evidence="1" id="KW-0614">Plasmid</keyword>
<protein>
    <submittedName>
        <fullName evidence="1">Uncharacterized protein</fullName>
    </submittedName>
</protein>